<evidence type="ECO:0000313" key="2">
    <source>
        <dbReference type="EMBL" id="KAF7773497.1"/>
    </source>
</evidence>
<sequence>MAHRPNAAPVVPTRRAAGSRGFAVQAVSITNSHDARLQLGLLHVQAELDAVGKDNATLRQENAMLKAKVNTQPSTSTRNNARVLFSGPLTIKSKKELQSIANRWMYFESPWLSQSVFGSPRPDPFDILSVKERYEDEAALLTYLTELVYQNVPPKFHNLIENFESFGSDFVKQVKNQRSVTMFKLHSNASLIFSSEECCRLYLTEDEETGDLVFNPLLVPIIYARDDVGIDGIFQNEVLFLIRICTLYGPTAIRDGKIAQHSLGAKWRTKSVTAGFIAWTCIAAIHLLSHDSPFEEYGKKTGINYGDTFNEYKQRIEVHQDSALFRSIFAKWNQRLKLGAEDTSGASIEGADSDANRRRRVNARAASIDAALASNALDHSSLRISSNDRQAMPSTSFGTPAPESSPENVLSLGSASRIHRGASPVAPAIINQPISTNNSTSARLNSTSLSGRSSLSGQQDFRFSVPVPTPIAGSIISLNQGTDDDQDDEFNEELNFIIVSISDDPPPPVHTSSHGTPEPLQSIDEIEPTRATPSETAHASEPDVPTDVNTDSEANGPVLVTMALNEFTLSDDIPPRRNNGRSKGAQRGSTKSIARATKAKEGVALRRSSRK</sequence>
<comment type="caution">
    <text evidence="2">The sequence shown here is derived from an EMBL/GenBank/DDBJ whole genome shotgun (WGS) entry which is preliminary data.</text>
</comment>
<gene>
    <name evidence="2" type="ORF">Agabi119p4_5664</name>
</gene>
<feature type="compositionally biased region" description="Polar residues" evidence="1">
    <location>
        <begin position="432"/>
        <end position="442"/>
    </location>
</feature>
<evidence type="ECO:0000313" key="3">
    <source>
        <dbReference type="Proteomes" id="UP000629468"/>
    </source>
</evidence>
<evidence type="ECO:0000256" key="1">
    <source>
        <dbReference type="SAM" id="MobiDB-lite"/>
    </source>
</evidence>
<feature type="compositionally biased region" description="Low complexity" evidence="1">
    <location>
        <begin position="443"/>
        <end position="457"/>
    </location>
</feature>
<reference evidence="2 3" key="1">
    <citation type="journal article" name="Sci. Rep.">
        <title>Telomere-to-telomere assembled and centromere annotated genomes of the two main subspecies of the button mushroom Agaricus bisporus reveal especially polymorphic chromosome ends.</title>
        <authorList>
            <person name="Sonnenberg A.S.M."/>
            <person name="Sedaghat-Telgerd N."/>
            <person name="Lavrijssen B."/>
            <person name="Ohm R.A."/>
            <person name="Hendrickx P.M."/>
            <person name="Scholtmeijer K."/>
            <person name="Baars J.J.P."/>
            <person name="van Peer A."/>
        </authorList>
    </citation>
    <scope>NUCLEOTIDE SEQUENCE [LARGE SCALE GENOMIC DNA]</scope>
    <source>
        <strain evidence="2 3">H119_p4</strain>
    </source>
</reference>
<protein>
    <submittedName>
        <fullName evidence="2">Uncharacterized protein</fullName>
    </submittedName>
</protein>
<organism evidence="2 3">
    <name type="scientific">Agaricus bisporus var. burnettii</name>
    <dbReference type="NCBI Taxonomy" id="192524"/>
    <lineage>
        <taxon>Eukaryota</taxon>
        <taxon>Fungi</taxon>
        <taxon>Dikarya</taxon>
        <taxon>Basidiomycota</taxon>
        <taxon>Agaricomycotina</taxon>
        <taxon>Agaricomycetes</taxon>
        <taxon>Agaricomycetidae</taxon>
        <taxon>Agaricales</taxon>
        <taxon>Agaricineae</taxon>
        <taxon>Agaricaceae</taxon>
        <taxon>Agaricus</taxon>
    </lineage>
</organism>
<feature type="region of interest" description="Disordered" evidence="1">
    <location>
        <begin position="429"/>
        <end position="457"/>
    </location>
</feature>
<feature type="compositionally biased region" description="Polar residues" evidence="1">
    <location>
        <begin position="388"/>
        <end position="398"/>
    </location>
</feature>
<dbReference type="AlphaFoldDB" id="A0A8H7F259"/>
<name>A0A8H7F259_AGABI</name>
<accession>A0A8H7F259</accession>
<proteinExistence type="predicted"/>
<feature type="region of interest" description="Disordered" evidence="1">
    <location>
        <begin position="501"/>
        <end position="611"/>
    </location>
</feature>
<dbReference type="Proteomes" id="UP000629468">
    <property type="component" value="Unassembled WGS sequence"/>
</dbReference>
<dbReference type="EMBL" id="JABXXO010000007">
    <property type="protein sequence ID" value="KAF7773497.1"/>
    <property type="molecule type" value="Genomic_DNA"/>
</dbReference>
<feature type="region of interest" description="Disordered" evidence="1">
    <location>
        <begin position="388"/>
        <end position="411"/>
    </location>
</feature>